<name>A0A2T3JGU8_9GAMM</name>
<dbReference type="EMBL" id="PYMJ01000011">
    <property type="protein sequence ID" value="PSU48174.1"/>
    <property type="molecule type" value="Genomic_DNA"/>
</dbReference>
<organism evidence="1 2">
    <name type="scientific">Photobacterium frigidiphilum</name>
    <dbReference type="NCBI Taxonomy" id="264736"/>
    <lineage>
        <taxon>Bacteria</taxon>
        <taxon>Pseudomonadati</taxon>
        <taxon>Pseudomonadota</taxon>
        <taxon>Gammaproteobacteria</taxon>
        <taxon>Vibrionales</taxon>
        <taxon>Vibrionaceae</taxon>
        <taxon>Photobacterium</taxon>
    </lineage>
</organism>
<comment type="caution">
    <text evidence="1">The sequence shown here is derived from an EMBL/GenBank/DDBJ whole genome shotgun (WGS) entry which is preliminary data.</text>
</comment>
<evidence type="ECO:0000313" key="1">
    <source>
        <dbReference type="EMBL" id="PSU48174.1"/>
    </source>
</evidence>
<sequence length="64" mass="7390">MFITTDSEPTMMNKLNPKEQEVVLATLGECYRRLKAAKMTAREISQDGFNLMFKSVYQTMVKSH</sequence>
<evidence type="ECO:0000313" key="2">
    <source>
        <dbReference type="Proteomes" id="UP000240987"/>
    </source>
</evidence>
<dbReference type="AlphaFoldDB" id="A0A2T3JGU8"/>
<dbReference type="OrthoDB" id="9964392at2"/>
<protein>
    <submittedName>
        <fullName evidence="1">Uncharacterized protein</fullName>
    </submittedName>
</protein>
<reference evidence="1 2" key="1">
    <citation type="submission" date="2018-01" db="EMBL/GenBank/DDBJ databases">
        <title>Whole genome sequencing of Histamine producing bacteria.</title>
        <authorList>
            <person name="Butler K."/>
        </authorList>
    </citation>
    <scope>NUCLEOTIDE SEQUENCE [LARGE SCALE GENOMIC DNA]</scope>
    <source>
        <strain evidence="1 2">JCM 12947</strain>
    </source>
</reference>
<accession>A0A2T3JGU8</accession>
<proteinExistence type="predicted"/>
<gene>
    <name evidence="1" type="ORF">C9J12_13260</name>
</gene>
<dbReference type="Proteomes" id="UP000240987">
    <property type="component" value="Unassembled WGS sequence"/>
</dbReference>
<keyword evidence="2" id="KW-1185">Reference proteome</keyword>